<evidence type="ECO:0000313" key="2">
    <source>
        <dbReference type="EMBL" id="RIA93862.1"/>
    </source>
</evidence>
<reference evidence="2 3" key="1">
    <citation type="submission" date="2018-06" db="EMBL/GenBank/DDBJ databases">
        <title>Comparative genomics reveals the genomic features of Rhizophagus irregularis, R. cerebriforme, R. diaphanum and Gigaspora rosea, and their symbiotic lifestyle signature.</title>
        <authorList>
            <person name="Morin E."/>
            <person name="San Clemente H."/>
            <person name="Chen E.C.H."/>
            <person name="De La Providencia I."/>
            <person name="Hainaut M."/>
            <person name="Kuo A."/>
            <person name="Kohler A."/>
            <person name="Murat C."/>
            <person name="Tang N."/>
            <person name="Roy S."/>
            <person name="Loubradou J."/>
            <person name="Henrissat B."/>
            <person name="Grigoriev I.V."/>
            <person name="Corradi N."/>
            <person name="Roux C."/>
            <person name="Martin F.M."/>
        </authorList>
    </citation>
    <scope>NUCLEOTIDE SEQUENCE [LARGE SCALE GENOMIC DNA]</scope>
    <source>
        <strain evidence="2 3">DAOM 227022</strain>
    </source>
</reference>
<dbReference type="PANTHER" id="PTHR36419:SF1">
    <property type="entry name" value="RHO1 GEF LOCALIZING PROTEIN 1"/>
    <property type="match status" value="1"/>
</dbReference>
<organism evidence="2 3">
    <name type="scientific">Glomus cerebriforme</name>
    <dbReference type="NCBI Taxonomy" id="658196"/>
    <lineage>
        <taxon>Eukaryota</taxon>
        <taxon>Fungi</taxon>
        <taxon>Fungi incertae sedis</taxon>
        <taxon>Mucoromycota</taxon>
        <taxon>Glomeromycotina</taxon>
        <taxon>Glomeromycetes</taxon>
        <taxon>Glomerales</taxon>
        <taxon>Glomeraceae</taxon>
        <taxon>Glomus</taxon>
    </lineage>
</organism>
<keyword evidence="3" id="KW-1185">Reference proteome</keyword>
<proteinExistence type="predicted"/>
<dbReference type="InterPro" id="IPR011021">
    <property type="entry name" value="Arrestin-like_N"/>
</dbReference>
<comment type="caution">
    <text evidence="2">The sequence shown here is derived from an EMBL/GenBank/DDBJ whole genome shotgun (WGS) entry which is preliminary data.</text>
</comment>
<dbReference type="Gene3D" id="2.60.40.640">
    <property type="match status" value="1"/>
</dbReference>
<accession>A0A397T7P0</accession>
<dbReference type="InterPro" id="IPR014752">
    <property type="entry name" value="Arrestin-like_C"/>
</dbReference>
<evidence type="ECO:0000313" key="3">
    <source>
        <dbReference type="Proteomes" id="UP000265703"/>
    </source>
</evidence>
<evidence type="ECO:0000259" key="1">
    <source>
        <dbReference type="Pfam" id="PF00339"/>
    </source>
</evidence>
<dbReference type="PANTHER" id="PTHR36419">
    <property type="entry name" value="ARRESTIN FAMILY PROTEIN 1"/>
    <property type="match status" value="1"/>
</dbReference>
<dbReference type="Pfam" id="PF00339">
    <property type="entry name" value="Arrestin_N"/>
    <property type="match status" value="1"/>
</dbReference>
<dbReference type="GO" id="GO:0000917">
    <property type="term" value="P:division septum assembly"/>
    <property type="evidence" value="ECO:0007669"/>
    <property type="project" value="TreeGrafter"/>
</dbReference>
<feature type="non-terminal residue" evidence="2">
    <location>
        <position position="1"/>
    </location>
</feature>
<dbReference type="AlphaFoldDB" id="A0A397T7P0"/>
<sequence length="212" mass="24255">MKTKIEQTYGIIPTTPYSKYSKKVFFEYTPGNTSFQLGYLGVNNSTIEGILRLKYTEDKPIFAKKIVLSFTGKEVVNFAGTLEEGQDIIKDDDESEFDNEEVSTTSISTHKAKRKFFSSSIIIWKSQSKGHYEGVKNLDLPFKLDLPNNLPPSVLVNRGCGRIYYMLKAVISRTPIDPNSRNKKKIIKYVIPIVRYTITPQPEPHVYLKKIF</sequence>
<dbReference type="OrthoDB" id="4001642at2759"/>
<dbReference type="EMBL" id="QKYT01000095">
    <property type="protein sequence ID" value="RIA93862.1"/>
    <property type="molecule type" value="Genomic_DNA"/>
</dbReference>
<name>A0A397T7P0_9GLOM</name>
<feature type="domain" description="Arrestin-like N-terminal" evidence="1">
    <location>
        <begin position="56"/>
        <end position="186"/>
    </location>
</feature>
<dbReference type="GO" id="GO:0000935">
    <property type="term" value="C:division septum"/>
    <property type="evidence" value="ECO:0007669"/>
    <property type="project" value="TreeGrafter"/>
</dbReference>
<protein>
    <recommendedName>
        <fullName evidence="1">Arrestin-like N-terminal domain-containing protein</fullName>
    </recommendedName>
</protein>
<dbReference type="InterPro" id="IPR053060">
    <property type="entry name" value="Cytokinesis_Signaling_Reg"/>
</dbReference>
<gene>
    <name evidence="2" type="ORF">C1645_761472</name>
</gene>
<dbReference type="Proteomes" id="UP000265703">
    <property type="component" value="Unassembled WGS sequence"/>
</dbReference>